<dbReference type="CDD" id="cd03789">
    <property type="entry name" value="GT9_LPS_heptosyltransferase"/>
    <property type="match status" value="1"/>
</dbReference>
<sequence length="344" mass="39443">MIKPFILFIDWFNNTPALPFNVKKVRTILITEYHRIGDVVMLIPALDMIKKAFPLSRIILITNSDTVQLAEKLRLADTIIGFSSPWTNWEWSLSRWKDTVAFGIGLRKLKIDLAIDFKGDIRNNWFLWLTASKKRVGYDATGGSYFLTSSFEFPFSLHQSERSLHLLSLIKIPELNRKRNKSNNNILQRGKIVLHPCASDTNRCWPIERWVELIKQLYGKYSLAIVKIPDLENTCDEIIQQTPDIEVFEGSLIGFYNWLKNQRMLIGIDSMAGHLAAYIGLPTVTIFGSQNPDLTKPTGEISQVVHPVAPCNHVKNHWRLCAQCMESVTALMVYKSIMYIENSN</sequence>
<keyword evidence="1" id="KW-0328">Glycosyltransferase</keyword>
<evidence type="ECO:0000313" key="3">
    <source>
        <dbReference type="EMBL" id="SVA06983.1"/>
    </source>
</evidence>
<dbReference type="GO" id="GO:0009244">
    <property type="term" value="P:lipopolysaccharide core region biosynthetic process"/>
    <property type="evidence" value="ECO:0007669"/>
    <property type="project" value="TreeGrafter"/>
</dbReference>
<dbReference type="Pfam" id="PF01075">
    <property type="entry name" value="Glyco_transf_9"/>
    <property type="match status" value="1"/>
</dbReference>
<evidence type="ECO:0000256" key="2">
    <source>
        <dbReference type="ARBA" id="ARBA00022679"/>
    </source>
</evidence>
<dbReference type="GO" id="GO:0005829">
    <property type="term" value="C:cytosol"/>
    <property type="evidence" value="ECO:0007669"/>
    <property type="project" value="TreeGrafter"/>
</dbReference>
<proteinExistence type="predicted"/>
<gene>
    <name evidence="3" type="ORF">METZ01_LOCUS59837</name>
</gene>
<dbReference type="GO" id="GO:0008713">
    <property type="term" value="F:ADP-heptose-lipopolysaccharide heptosyltransferase activity"/>
    <property type="evidence" value="ECO:0007669"/>
    <property type="project" value="TreeGrafter"/>
</dbReference>
<protein>
    <submittedName>
        <fullName evidence="3">Uncharacterized protein</fullName>
    </submittedName>
</protein>
<dbReference type="PANTHER" id="PTHR30160">
    <property type="entry name" value="TETRAACYLDISACCHARIDE 4'-KINASE-RELATED"/>
    <property type="match status" value="1"/>
</dbReference>
<dbReference type="Gene3D" id="3.40.50.2000">
    <property type="entry name" value="Glycogen Phosphorylase B"/>
    <property type="match status" value="2"/>
</dbReference>
<evidence type="ECO:0000256" key="1">
    <source>
        <dbReference type="ARBA" id="ARBA00022676"/>
    </source>
</evidence>
<accession>A0A381T024</accession>
<keyword evidence="2" id="KW-0808">Transferase</keyword>
<name>A0A381T024_9ZZZZ</name>
<reference evidence="3" key="1">
    <citation type="submission" date="2018-05" db="EMBL/GenBank/DDBJ databases">
        <authorList>
            <person name="Lanie J.A."/>
            <person name="Ng W.-L."/>
            <person name="Kazmierczak K.M."/>
            <person name="Andrzejewski T.M."/>
            <person name="Davidsen T.M."/>
            <person name="Wayne K.J."/>
            <person name="Tettelin H."/>
            <person name="Glass J.I."/>
            <person name="Rusch D."/>
            <person name="Podicherti R."/>
            <person name="Tsui H.-C.T."/>
            <person name="Winkler M.E."/>
        </authorList>
    </citation>
    <scope>NUCLEOTIDE SEQUENCE</scope>
</reference>
<organism evidence="3">
    <name type="scientific">marine metagenome</name>
    <dbReference type="NCBI Taxonomy" id="408172"/>
    <lineage>
        <taxon>unclassified sequences</taxon>
        <taxon>metagenomes</taxon>
        <taxon>ecological metagenomes</taxon>
    </lineage>
</organism>
<dbReference type="EMBL" id="UINC01003513">
    <property type="protein sequence ID" value="SVA06983.1"/>
    <property type="molecule type" value="Genomic_DNA"/>
</dbReference>
<dbReference type="InterPro" id="IPR051199">
    <property type="entry name" value="LPS_LOS_Heptosyltrfase"/>
</dbReference>
<dbReference type="SUPFAM" id="SSF53756">
    <property type="entry name" value="UDP-Glycosyltransferase/glycogen phosphorylase"/>
    <property type="match status" value="1"/>
</dbReference>
<dbReference type="AlphaFoldDB" id="A0A381T024"/>
<dbReference type="InterPro" id="IPR002201">
    <property type="entry name" value="Glyco_trans_9"/>
</dbReference>